<name>A0A371X3V1_9HYPH</name>
<sequence length="99" mass="10295">MTDQCNLNLSTLTVNATIDGTIGWDMRSDSKVATTVAFALFATAATAGAGAHWGAGPSCLRNHANAMATKICAEKSASSRATELTKAKLMAEARFGSRE</sequence>
<comment type="caution">
    <text evidence="1">The sequence shown here is derived from an EMBL/GenBank/DDBJ whole genome shotgun (WGS) entry which is preliminary data.</text>
</comment>
<reference evidence="2" key="1">
    <citation type="submission" date="2018-08" db="EMBL/GenBank/DDBJ databases">
        <authorList>
            <person name="Im W.T."/>
        </authorList>
    </citation>
    <scope>NUCLEOTIDE SEQUENCE [LARGE SCALE GENOMIC DNA]</scope>
    <source>
        <strain evidence="2">LA-28</strain>
    </source>
</reference>
<accession>A0A371X3V1</accession>
<dbReference type="EMBL" id="QURN01000023">
    <property type="protein sequence ID" value="RFC63910.1"/>
    <property type="molecule type" value="Genomic_DNA"/>
</dbReference>
<keyword evidence="2" id="KW-1185">Reference proteome</keyword>
<organism evidence="1 2">
    <name type="scientific">Mesorhizobium denitrificans</name>
    <dbReference type="NCBI Taxonomy" id="2294114"/>
    <lineage>
        <taxon>Bacteria</taxon>
        <taxon>Pseudomonadati</taxon>
        <taxon>Pseudomonadota</taxon>
        <taxon>Alphaproteobacteria</taxon>
        <taxon>Hyphomicrobiales</taxon>
        <taxon>Phyllobacteriaceae</taxon>
        <taxon>Mesorhizobium</taxon>
    </lineage>
</organism>
<dbReference type="AlphaFoldDB" id="A0A371X3V1"/>
<evidence type="ECO:0000313" key="1">
    <source>
        <dbReference type="EMBL" id="RFC63910.1"/>
    </source>
</evidence>
<gene>
    <name evidence="1" type="ORF">DY251_20040</name>
</gene>
<evidence type="ECO:0000313" key="2">
    <source>
        <dbReference type="Proteomes" id="UP000262379"/>
    </source>
</evidence>
<protein>
    <submittedName>
        <fullName evidence="1">Uncharacterized protein</fullName>
    </submittedName>
</protein>
<proteinExistence type="predicted"/>
<dbReference type="Proteomes" id="UP000262379">
    <property type="component" value="Unassembled WGS sequence"/>
</dbReference>